<dbReference type="EMBL" id="JAODUP010001227">
    <property type="protein sequence ID" value="KAK2140852.1"/>
    <property type="molecule type" value="Genomic_DNA"/>
</dbReference>
<dbReference type="PANTHER" id="PTHR12623">
    <property type="entry name" value="NGFI-A BINDING PROTEIN"/>
    <property type="match status" value="1"/>
</dbReference>
<keyword evidence="3" id="KW-0678">Repressor</keyword>
<evidence type="ECO:0000256" key="3">
    <source>
        <dbReference type="ARBA" id="ARBA00022491"/>
    </source>
</evidence>
<comment type="caution">
    <text evidence="10">The sequence shown here is derived from an EMBL/GenBank/DDBJ whole genome shotgun (WGS) entry which is preliminary data.</text>
</comment>
<keyword evidence="11" id="KW-1185">Reference proteome</keyword>
<dbReference type="Pfam" id="PF04904">
    <property type="entry name" value="SAM_NCD1"/>
    <property type="match status" value="1"/>
</dbReference>
<proteinExistence type="inferred from homology"/>
<dbReference type="AlphaFoldDB" id="A0AAD9IUL5"/>
<dbReference type="Gene3D" id="1.20.120.2010">
    <property type="entry name" value="NAB conserved domain 2"/>
    <property type="match status" value="1"/>
</dbReference>
<evidence type="ECO:0000256" key="5">
    <source>
        <dbReference type="ARBA" id="ARBA00023163"/>
    </source>
</evidence>
<comment type="similarity">
    <text evidence="2">Belongs to the NAB family.</text>
</comment>
<dbReference type="Proteomes" id="UP001208570">
    <property type="component" value="Unassembled WGS sequence"/>
</dbReference>
<feature type="compositionally biased region" description="Polar residues" evidence="7">
    <location>
        <begin position="595"/>
        <end position="605"/>
    </location>
</feature>
<evidence type="ECO:0000256" key="1">
    <source>
        <dbReference type="ARBA" id="ARBA00004123"/>
    </source>
</evidence>
<dbReference type="InterPro" id="IPR013761">
    <property type="entry name" value="SAM/pointed_sf"/>
</dbReference>
<keyword evidence="4" id="KW-0805">Transcription regulation</keyword>
<feature type="domain" description="NAB co-repressor" evidence="9">
    <location>
        <begin position="312"/>
        <end position="435"/>
    </location>
</feature>
<name>A0AAD9IUL5_9ANNE</name>
<dbReference type="InterPro" id="IPR039040">
    <property type="entry name" value="NAB_fam"/>
</dbReference>
<dbReference type="InterPro" id="IPR038398">
    <property type="entry name" value="NCD2_sf"/>
</dbReference>
<organism evidence="10 11">
    <name type="scientific">Paralvinella palmiformis</name>
    <dbReference type="NCBI Taxonomy" id="53620"/>
    <lineage>
        <taxon>Eukaryota</taxon>
        <taxon>Metazoa</taxon>
        <taxon>Spiralia</taxon>
        <taxon>Lophotrochozoa</taxon>
        <taxon>Annelida</taxon>
        <taxon>Polychaeta</taxon>
        <taxon>Sedentaria</taxon>
        <taxon>Canalipalpata</taxon>
        <taxon>Terebellida</taxon>
        <taxon>Terebelliformia</taxon>
        <taxon>Alvinellidae</taxon>
        <taxon>Paralvinella</taxon>
    </lineage>
</organism>
<evidence type="ECO:0000259" key="8">
    <source>
        <dbReference type="Pfam" id="PF04904"/>
    </source>
</evidence>
<feature type="region of interest" description="Disordered" evidence="7">
    <location>
        <begin position="1"/>
        <end position="52"/>
    </location>
</feature>
<evidence type="ECO:0000256" key="6">
    <source>
        <dbReference type="ARBA" id="ARBA00023242"/>
    </source>
</evidence>
<evidence type="ECO:0000256" key="4">
    <source>
        <dbReference type="ARBA" id="ARBA00023015"/>
    </source>
</evidence>
<dbReference type="InterPro" id="IPR006989">
    <property type="entry name" value="NAB_co-repressor_dom"/>
</dbReference>
<sequence length="605" mass="67707">MPPVEPPHHHKTPQPPKLCTKDNPPTPTQVPVSQIGGRLTPQQTTGVGRSDNTRSQWVGQLLVHQGRGQHEFILPEIVVKFTKSTDEPETRSRTESPIMAANPTSESELQLYRVLQRANLLQYFDTFISQGKLCGDDVQQLCEAGEEEFLEIMALVGMASKPLHVRRLQKALQEWVTNPTVFHQPLNPHTTPPPIAPGSILASVQRPYLKMEPASLSTNPPGPLHLTAANINSWPSRHKMLDTHVPTVTRTSSPSSVICTDSILGDNLLNTNCSVITNGSQQMICSADSPHSGTNSYMADDSLIAGGPQSALTEGQLKAIEKAAEELAKTLPQYQPKPLNMKKFINKEIEVVMNLPEDHPERTDLLRKYAAIYGRFDSHRKNEKTLSLHEISVNEAAAQLCRYQVSLLTRRNDLFPLARQVVRDSGYQYSKGHSRGQPIEIRCTKNDRQEDNGMITNIKTEPVSIEQEQHLREVRMSAINDELSEITIQQQNLKDMLHDEESEPTDQQHLDMLKSQLEALTARQLRLLSEQNSIPFPSEIHDVLLADEGGMCDAQPSLSESLQVAVQFQNLKSDKRKTRSGRTIVKQEPEDEFVQIQNKTNSYGS</sequence>
<keyword evidence="5" id="KW-0804">Transcription</keyword>
<feature type="domain" description="Nab N-terminal" evidence="8">
    <location>
        <begin position="103"/>
        <end position="182"/>
    </location>
</feature>
<evidence type="ECO:0000256" key="7">
    <source>
        <dbReference type="SAM" id="MobiDB-lite"/>
    </source>
</evidence>
<reference evidence="10" key="1">
    <citation type="journal article" date="2023" name="Mol. Biol. Evol.">
        <title>Third-Generation Sequencing Reveals the Adaptive Role of the Epigenome in Three Deep-Sea Polychaetes.</title>
        <authorList>
            <person name="Perez M."/>
            <person name="Aroh O."/>
            <person name="Sun Y."/>
            <person name="Lan Y."/>
            <person name="Juniper S.K."/>
            <person name="Young C.R."/>
            <person name="Angers B."/>
            <person name="Qian P.Y."/>
        </authorList>
    </citation>
    <scope>NUCLEOTIDE SEQUENCE</scope>
    <source>
        <strain evidence="10">P08H-3</strain>
    </source>
</reference>
<dbReference type="Gene3D" id="1.10.150.50">
    <property type="entry name" value="Transcription Factor, Ets-1"/>
    <property type="match status" value="1"/>
</dbReference>
<dbReference type="GO" id="GO:0003712">
    <property type="term" value="F:transcription coregulator activity"/>
    <property type="evidence" value="ECO:0007669"/>
    <property type="project" value="InterPro"/>
</dbReference>
<evidence type="ECO:0000256" key="2">
    <source>
        <dbReference type="ARBA" id="ARBA00008864"/>
    </source>
</evidence>
<dbReference type="Pfam" id="PF04905">
    <property type="entry name" value="NCD2"/>
    <property type="match status" value="1"/>
</dbReference>
<accession>A0AAD9IUL5</accession>
<dbReference type="GO" id="GO:0005634">
    <property type="term" value="C:nucleus"/>
    <property type="evidence" value="ECO:0007669"/>
    <property type="project" value="UniProtKB-SubCell"/>
</dbReference>
<evidence type="ECO:0000259" key="9">
    <source>
        <dbReference type="Pfam" id="PF04905"/>
    </source>
</evidence>
<comment type="subcellular location">
    <subcellularLocation>
        <location evidence="1">Nucleus</location>
    </subcellularLocation>
</comment>
<gene>
    <name evidence="10" type="ORF">LSH36_1227g00010</name>
</gene>
<evidence type="ECO:0000313" key="10">
    <source>
        <dbReference type="EMBL" id="KAK2140852.1"/>
    </source>
</evidence>
<dbReference type="InterPro" id="IPR006988">
    <property type="entry name" value="Nab_N"/>
</dbReference>
<evidence type="ECO:0000313" key="11">
    <source>
        <dbReference type="Proteomes" id="UP001208570"/>
    </source>
</evidence>
<feature type="region of interest" description="Disordered" evidence="7">
    <location>
        <begin position="574"/>
        <end position="605"/>
    </location>
</feature>
<protein>
    <submittedName>
        <fullName evidence="10">Uncharacterized protein</fullName>
    </submittedName>
</protein>
<keyword evidence="6" id="KW-0539">Nucleus</keyword>
<dbReference type="GO" id="GO:0045892">
    <property type="term" value="P:negative regulation of DNA-templated transcription"/>
    <property type="evidence" value="ECO:0007669"/>
    <property type="project" value="InterPro"/>
</dbReference>
<dbReference type="PANTHER" id="PTHR12623:SF10">
    <property type="entry name" value="NGFI-A-BINDING PROTEIN HOMOLOG"/>
    <property type="match status" value="1"/>
</dbReference>